<protein>
    <submittedName>
        <fullName evidence="5">Hydroxyectoine utilization dehydratase EutB</fullName>
    </submittedName>
</protein>
<evidence type="ECO:0000313" key="5">
    <source>
        <dbReference type="EMBL" id="MFC4351005.1"/>
    </source>
</evidence>
<dbReference type="InterPro" id="IPR014333">
    <property type="entry name" value="Ectoine_EutB"/>
</dbReference>
<dbReference type="PROSITE" id="PS00165">
    <property type="entry name" value="DEHYDRATASE_SER_THR"/>
    <property type="match status" value="1"/>
</dbReference>
<feature type="domain" description="Tryptophan synthase beta chain-like PALP" evidence="4">
    <location>
        <begin position="18"/>
        <end position="306"/>
    </location>
</feature>
<dbReference type="InterPro" id="IPR000634">
    <property type="entry name" value="Ser/Thr_deHydtase_PyrdxlP-BS"/>
</dbReference>
<comment type="cofactor">
    <cofactor evidence="1">
        <name>pyridoxal 5'-phosphate</name>
        <dbReference type="ChEBI" id="CHEBI:597326"/>
    </cofactor>
</comment>
<evidence type="ECO:0000256" key="1">
    <source>
        <dbReference type="ARBA" id="ARBA00001933"/>
    </source>
</evidence>
<evidence type="ECO:0000256" key="2">
    <source>
        <dbReference type="ARBA" id="ARBA00022898"/>
    </source>
</evidence>
<name>A0ABV8UIH4_9PROT</name>
<keyword evidence="2" id="KW-0663">Pyridoxal phosphate</keyword>
<proteinExistence type="predicted"/>
<dbReference type="InterPro" id="IPR050147">
    <property type="entry name" value="Ser/Thr_Dehydratase"/>
</dbReference>
<evidence type="ECO:0000313" key="6">
    <source>
        <dbReference type="Proteomes" id="UP001595799"/>
    </source>
</evidence>
<keyword evidence="3" id="KW-0456">Lyase</keyword>
<dbReference type="InterPro" id="IPR001926">
    <property type="entry name" value="TrpB-like_PALP"/>
</dbReference>
<comment type="caution">
    <text evidence="5">The sequence shown here is derived from an EMBL/GenBank/DDBJ whole genome shotgun (WGS) entry which is preliminary data.</text>
</comment>
<dbReference type="NCBIfam" id="TIGR02991">
    <property type="entry name" value="ectoine_eutB"/>
    <property type="match status" value="1"/>
</dbReference>
<dbReference type="Proteomes" id="UP001595799">
    <property type="component" value="Unassembled WGS sequence"/>
</dbReference>
<dbReference type="Gene3D" id="3.40.50.1100">
    <property type="match status" value="2"/>
</dbReference>
<dbReference type="PANTHER" id="PTHR48078:SF6">
    <property type="entry name" value="L-THREONINE DEHYDRATASE CATABOLIC TDCB"/>
    <property type="match status" value="1"/>
</dbReference>
<sequence>MDYGITLTEIETARENISGTVVRTPTVPSLSLTRHAGVPVSLKLEHTQVTGSFKLRGAANALASLSEAARTKGVVAVSTGNHGRAVAHAAKVAGVKAVICLSELVPANKVDAIRALGAEVHITGRSQDEAEKEAMRLEREGMTFISPFDHKDVIAGQGTLGLEMLEDMPEVKNVVVPLSGGGLLSGIALAIKARRPDVRLIGVTMSRGAAMYESLKAGHPVEVEEVESLADSLGGGIGLENRYTFAIVRDLVERCLLVEEDELAEAISHAYREEQQVLEGGAAAGIAALLSGRLKPDGPTLLVLSGRNLDMDQHCRLVCGGGAAAKEASNA</sequence>
<organism evidence="5 6">
    <name type="scientific">Fodinicurvata halophila</name>
    <dbReference type="NCBI Taxonomy" id="1419723"/>
    <lineage>
        <taxon>Bacteria</taxon>
        <taxon>Pseudomonadati</taxon>
        <taxon>Pseudomonadota</taxon>
        <taxon>Alphaproteobacteria</taxon>
        <taxon>Rhodospirillales</taxon>
        <taxon>Rhodovibrionaceae</taxon>
        <taxon>Fodinicurvata</taxon>
    </lineage>
</organism>
<reference evidence="6" key="1">
    <citation type="journal article" date="2019" name="Int. J. Syst. Evol. Microbiol.">
        <title>The Global Catalogue of Microorganisms (GCM) 10K type strain sequencing project: providing services to taxonomists for standard genome sequencing and annotation.</title>
        <authorList>
            <consortium name="The Broad Institute Genomics Platform"/>
            <consortium name="The Broad Institute Genome Sequencing Center for Infectious Disease"/>
            <person name="Wu L."/>
            <person name="Ma J."/>
        </authorList>
    </citation>
    <scope>NUCLEOTIDE SEQUENCE [LARGE SCALE GENOMIC DNA]</scope>
    <source>
        <strain evidence="6">CECT 8472</strain>
    </source>
</reference>
<dbReference type="SUPFAM" id="SSF53686">
    <property type="entry name" value="Tryptophan synthase beta subunit-like PLP-dependent enzymes"/>
    <property type="match status" value="1"/>
</dbReference>
<accession>A0ABV8UIH4</accession>
<dbReference type="RefSeq" id="WP_382421347.1">
    <property type="nucleotide sequence ID" value="NZ_JBHSCW010000003.1"/>
</dbReference>
<dbReference type="EMBL" id="JBHSCW010000003">
    <property type="protein sequence ID" value="MFC4351005.1"/>
    <property type="molecule type" value="Genomic_DNA"/>
</dbReference>
<dbReference type="NCBIfam" id="NF005680">
    <property type="entry name" value="PRK07476.1"/>
    <property type="match status" value="1"/>
</dbReference>
<dbReference type="Pfam" id="PF00291">
    <property type="entry name" value="PALP"/>
    <property type="match status" value="1"/>
</dbReference>
<keyword evidence="6" id="KW-1185">Reference proteome</keyword>
<dbReference type="InterPro" id="IPR036052">
    <property type="entry name" value="TrpB-like_PALP_sf"/>
</dbReference>
<gene>
    <name evidence="5" type="primary">eutB</name>
    <name evidence="5" type="ORF">ACFOW6_05560</name>
</gene>
<evidence type="ECO:0000256" key="3">
    <source>
        <dbReference type="ARBA" id="ARBA00023239"/>
    </source>
</evidence>
<dbReference type="PANTHER" id="PTHR48078">
    <property type="entry name" value="THREONINE DEHYDRATASE, MITOCHONDRIAL-RELATED"/>
    <property type="match status" value="1"/>
</dbReference>
<evidence type="ECO:0000259" key="4">
    <source>
        <dbReference type="Pfam" id="PF00291"/>
    </source>
</evidence>
<dbReference type="CDD" id="cd01562">
    <property type="entry name" value="Thr-dehyd"/>
    <property type="match status" value="1"/>
</dbReference>